<reference evidence="1" key="1">
    <citation type="journal article" date="2022" name="bioRxiv">
        <title>Sequencing and chromosome-scale assembly of the giantPleurodeles waltlgenome.</title>
        <authorList>
            <person name="Brown T."/>
            <person name="Elewa A."/>
            <person name="Iarovenko S."/>
            <person name="Subramanian E."/>
            <person name="Araus A.J."/>
            <person name="Petzold A."/>
            <person name="Susuki M."/>
            <person name="Suzuki K.-i.T."/>
            <person name="Hayashi T."/>
            <person name="Toyoda A."/>
            <person name="Oliveira C."/>
            <person name="Osipova E."/>
            <person name="Leigh N.D."/>
            <person name="Simon A."/>
            <person name="Yun M.H."/>
        </authorList>
    </citation>
    <scope>NUCLEOTIDE SEQUENCE</scope>
    <source>
        <strain evidence="1">20211129_DDA</strain>
        <tissue evidence="1">Liver</tissue>
    </source>
</reference>
<organism evidence="1 2">
    <name type="scientific">Pleurodeles waltl</name>
    <name type="common">Iberian ribbed newt</name>
    <dbReference type="NCBI Taxonomy" id="8319"/>
    <lineage>
        <taxon>Eukaryota</taxon>
        <taxon>Metazoa</taxon>
        <taxon>Chordata</taxon>
        <taxon>Craniata</taxon>
        <taxon>Vertebrata</taxon>
        <taxon>Euteleostomi</taxon>
        <taxon>Amphibia</taxon>
        <taxon>Batrachia</taxon>
        <taxon>Caudata</taxon>
        <taxon>Salamandroidea</taxon>
        <taxon>Salamandridae</taxon>
        <taxon>Pleurodelinae</taxon>
        <taxon>Pleurodeles</taxon>
    </lineage>
</organism>
<accession>A0AAV7LMV7</accession>
<evidence type="ECO:0000313" key="1">
    <source>
        <dbReference type="EMBL" id="KAJ1090768.1"/>
    </source>
</evidence>
<evidence type="ECO:0000313" key="2">
    <source>
        <dbReference type="Proteomes" id="UP001066276"/>
    </source>
</evidence>
<dbReference type="EMBL" id="JANPWB010000015">
    <property type="protein sequence ID" value="KAJ1090768.1"/>
    <property type="molecule type" value="Genomic_DNA"/>
</dbReference>
<sequence length="166" mass="18984">MDGIGRSIQKDVWIEDYEKDEVLKEIEFKLDGQDEELIWNTEDIRKSILKSQEKNKVYFDTRHGTKEVHVKAGQWVGAGQAKRRAEGHTKALASLEAYLASLGPRFGTFCPALRSGRCRPHRAADHQEKGRARGQRCSAFIRQLRNHGPANELKHILNRARYSISC</sequence>
<dbReference type="AlphaFoldDB" id="A0AAV7LMV7"/>
<dbReference type="Proteomes" id="UP001066276">
    <property type="component" value="Chromosome 11"/>
</dbReference>
<proteinExistence type="predicted"/>
<name>A0AAV7LMV7_PLEWA</name>
<keyword evidence="2" id="KW-1185">Reference proteome</keyword>
<protein>
    <submittedName>
        <fullName evidence="1">Uncharacterized protein</fullName>
    </submittedName>
</protein>
<comment type="caution">
    <text evidence="1">The sequence shown here is derived from an EMBL/GenBank/DDBJ whole genome shotgun (WGS) entry which is preliminary data.</text>
</comment>
<gene>
    <name evidence="1" type="ORF">NDU88_003897</name>
</gene>